<dbReference type="GO" id="GO:0004341">
    <property type="term" value="F:gluconolactonase activity"/>
    <property type="evidence" value="ECO:0007669"/>
    <property type="project" value="TreeGrafter"/>
</dbReference>
<comment type="similarity">
    <text evidence="1">Belongs to the SMP-30/CGR1 family.</text>
</comment>
<dbReference type="EMBL" id="QXJM01000056">
    <property type="protein sequence ID" value="RIE00352.1"/>
    <property type="molecule type" value="Genomic_DNA"/>
</dbReference>
<dbReference type="SUPFAM" id="SSF63829">
    <property type="entry name" value="Calcium-dependent phosphotriesterase"/>
    <property type="match status" value="1"/>
</dbReference>
<dbReference type="InterPro" id="IPR013658">
    <property type="entry name" value="SGL"/>
</dbReference>
<dbReference type="OrthoDB" id="2633250at2"/>
<evidence type="ECO:0000256" key="2">
    <source>
        <dbReference type="PIRSR" id="PIRSR605511-1"/>
    </source>
</evidence>
<dbReference type="Proteomes" id="UP000266340">
    <property type="component" value="Unassembled WGS sequence"/>
</dbReference>
<dbReference type="AlphaFoldDB" id="A0A398CER3"/>
<feature type="active site" description="Proton donor/acceptor" evidence="2">
    <location>
        <position position="203"/>
    </location>
</feature>
<dbReference type="InterPro" id="IPR011042">
    <property type="entry name" value="6-blade_b-propeller_TolB-like"/>
</dbReference>
<evidence type="ECO:0000256" key="1">
    <source>
        <dbReference type="ARBA" id="ARBA00008853"/>
    </source>
</evidence>
<dbReference type="PANTHER" id="PTHR10907:SF47">
    <property type="entry name" value="REGUCALCIN"/>
    <property type="match status" value="1"/>
</dbReference>
<evidence type="ECO:0000256" key="3">
    <source>
        <dbReference type="PIRSR" id="PIRSR605511-2"/>
    </source>
</evidence>
<evidence type="ECO:0000313" key="6">
    <source>
        <dbReference type="Proteomes" id="UP000266340"/>
    </source>
</evidence>
<dbReference type="RefSeq" id="WP_119152470.1">
    <property type="nucleotide sequence ID" value="NZ_JBHSOV010000044.1"/>
</dbReference>
<proteinExistence type="inferred from homology"/>
<sequence>MDGIIERKPMAVRAPQSELGEGPVWDERSARLLWVDIIHARIHCLHPESGEVETVAAPEWISTLIPSSQGRWIAAAYHSLFLWEPANGNFEEILRMEHFPEHVRFNDGKAGPDGGIWAGTMDMNGARADGGLYRIDPSLGWEEKLSGLVCSNGLDWSLDGSEMYGIDSAYRQVNAYAFDPLSGTLGERRTAVELATEFEGVPDGMCIDLEGMLWVAQWGGSRVARWNPADGSLLSAVRLPAPLSSSCAFGGRSCDALYMTSACEGMNGAQRSAYPLSGSLFRLDTDHLGIRGRQPFRFDLQ</sequence>
<feature type="binding site" evidence="3">
    <location>
        <position position="106"/>
    </location>
    <ligand>
        <name>substrate</name>
    </ligand>
</feature>
<name>A0A398CER3_9BACL</name>
<comment type="caution">
    <text evidence="5">The sequence shown here is derived from an EMBL/GenBank/DDBJ whole genome shotgun (WGS) entry which is preliminary data.</text>
</comment>
<dbReference type="GO" id="GO:0005509">
    <property type="term" value="F:calcium ion binding"/>
    <property type="evidence" value="ECO:0007669"/>
    <property type="project" value="TreeGrafter"/>
</dbReference>
<comment type="cofactor">
    <cofactor evidence="3">
        <name>Zn(2+)</name>
        <dbReference type="ChEBI" id="CHEBI:29105"/>
    </cofactor>
    <text evidence="3">Binds 1 divalent metal cation per subunit.</text>
</comment>
<protein>
    <submittedName>
        <fullName evidence="5">SMP-30/gluconolactonase/LRE family protein</fullName>
    </submittedName>
</protein>
<feature type="binding site" evidence="3">
    <location>
        <position position="21"/>
    </location>
    <ligand>
        <name>a divalent metal cation</name>
        <dbReference type="ChEBI" id="CHEBI:60240"/>
    </ligand>
</feature>
<keyword evidence="3" id="KW-0862">Zinc</keyword>
<dbReference type="GO" id="GO:0019853">
    <property type="term" value="P:L-ascorbic acid biosynthetic process"/>
    <property type="evidence" value="ECO:0007669"/>
    <property type="project" value="TreeGrafter"/>
</dbReference>
<dbReference type="InterPro" id="IPR005511">
    <property type="entry name" value="SMP-30"/>
</dbReference>
<dbReference type="PRINTS" id="PR01790">
    <property type="entry name" value="SMP30FAMILY"/>
</dbReference>
<keyword evidence="3" id="KW-0479">Metal-binding</keyword>
<feature type="domain" description="SMP-30/Gluconolactonase/LRE-like region" evidence="4">
    <location>
        <begin position="19"/>
        <end position="262"/>
    </location>
</feature>
<organism evidence="5 6">
    <name type="scientific">Cohnella faecalis</name>
    <dbReference type="NCBI Taxonomy" id="2315694"/>
    <lineage>
        <taxon>Bacteria</taxon>
        <taxon>Bacillati</taxon>
        <taxon>Bacillota</taxon>
        <taxon>Bacilli</taxon>
        <taxon>Bacillales</taxon>
        <taxon>Paenibacillaceae</taxon>
        <taxon>Cohnella</taxon>
    </lineage>
</organism>
<keyword evidence="6" id="KW-1185">Reference proteome</keyword>
<dbReference type="Pfam" id="PF08450">
    <property type="entry name" value="SGL"/>
    <property type="match status" value="1"/>
</dbReference>
<dbReference type="PANTHER" id="PTHR10907">
    <property type="entry name" value="REGUCALCIN"/>
    <property type="match status" value="1"/>
</dbReference>
<evidence type="ECO:0000313" key="5">
    <source>
        <dbReference type="EMBL" id="RIE00352.1"/>
    </source>
</evidence>
<dbReference type="Gene3D" id="2.120.10.30">
    <property type="entry name" value="TolB, C-terminal domain"/>
    <property type="match status" value="1"/>
</dbReference>
<feature type="binding site" evidence="3">
    <location>
        <position position="203"/>
    </location>
    <ligand>
        <name>a divalent metal cation</name>
        <dbReference type="ChEBI" id="CHEBI:60240"/>
    </ligand>
</feature>
<reference evidence="5 6" key="1">
    <citation type="submission" date="2018-09" db="EMBL/GenBank/DDBJ databases">
        <title>Cohnella cavernae sp. nov., isolated from a karst cave.</title>
        <authorList>
            <person name="Zhu H."/>
        </authorList>
    </citation>
    <scope>NUCLEOTIDE SEQUENCE [LARGE SCALE GENOMIC DNA]</scope>
    <source>
        <strain evidence="5 6">K2E09-144</strain>
    </source>
</reference>
<gene>
    <name evidence="5" type="ORF">D3H35_28430</name>
</gene>
<feature type="binding site" evidence="3">
    <location>
        <position position="104"/>
    </location>
    <ligand>
        <name>substrate</name>
    </ligand>
</feature>
<accession>A0A398CER3</accession>
<feature type="binding site" evidence="3">
    <location>
        <position position="152"/>
    </location>
    <ligand>
        <name>a divalent metal cation</name>
        <dbReference type="ChEBI" id="CHEBI:60240"/>
    </ligand>
</feature>
<evidence type="ECO:0000259" key="4">
    <source>
        <dbReference type="Pfam" id="PF08450"/>
    </source>
</evidence>